<evidence type="ECO:0000313" key="2">
    <source>
        <dbReference type="Proteomes" id="UP000463883"/>
    </source>
</evidence>
<evidence type="ECO:0000313" key="1">
    <source>
        <dbReference type="EMBL" id="QHI71787.1"/>
    </source>
</evidence>
<dbReference type="EMBL" id="CP047591">
    <property type="protein sequence ID" value="QHI71787.1"/>
    <property type="molecule type" value="Genomic_DNA"/>
</dbReference>
<gene>
    <name evidence="1" type="ORF">Ami3637_04750</name>
</gene>
<dbReference type="AlphaFoldDB" id="A0A6P1MD07"/>
<dbReference type="RefSeq" id="WP_162361561.1">
    <property type="nucleotide sequence ID" value="NZ_CP047591.1"/>
</dbReference>
<organism evidence="1 2">
    <name type="scientific">Aminipila terrae</name>
    <dbReference type="NCBI Taxonomy" id="2697030"/>
    <lineage>
        <taxon>Bacteria</taxon>
        <taxon>Bacillati</taxon>
        <taxon>Bacillota</taxon>
        <taxon>Clostridia</taxon>
        <taxon>Peptostreptococcales</taxon>
        <taxon>Anaerovoracaceae</taxon>
        <taxon>Aminipila</taxon>
    </lineage>
</organism>
<proteinExistence type="predicted"/>
<accession>A0A6P1MD07</accession>
<sequence>MRGYDYNTTCEPISSPCKYNYTLTQVICIEIPICIDAEVDIHEGIACCGRPEVDIHKGTACCDRPDINPTECINNRKRSYMQML</sequence>
<reference evidence="1 2" key="1">
    <citation type="submission" date="2020-01" db="EMBL/GenBank/DDBJ databases">
        <title>Genomic analysis of Aminipila sp. CBA3637.</title>
        <authorList>
            <person name="Kim Y.B."/>
            <person name="Roh S.W."/>
        </authorList>
    </citation>
    <scope>NUCLEOTIDE SEQUENCE [LARGE SCALE GENOMIC DNA]</scope>
    <source>
        <strain evidence="1 2">CBA3637</strain>
    </source>
</reference>
<protein>
    <submittedName>
        <fullName evidence="1">Uncharacterized protein</fullName>
    </submittedName>
</protein>
<dbReference type="Proteomes" id="UP000463883">
    <property type="component" value="Chromosome"/>
</dbReference>
<keyword evidence="2" id="KW-1185">Reference proteome</keyword>
<name>A0A6P1MD07_9FIRM</name>
<dbReference type="KEGG" id="amic:Ami3637_04750"/>